<protein>
    <submittedName>
        <fullName evidence="1">Uncharacterized protein</fullName>
    </submittedName>
</protein>
<reference evidence="2" key="1">
    <citation type="journal article" date="2020" name="Microbiol. Resour. Announc.">
        <title>Complete Genome Sequence of Geobacillus sp. Strain E55-1, Isolated from Mine Geyser in Japan.</title>
        <authorList>
            <person name="Miyazaki K."/>
            <person name="Hase E."/>
            <person name="Tokito N."/>
        </authorList>
    </citation>
    <scope>NUCLEOTIDE SEQUENCE [LARGE SCALE GENOMIC DNA]</scope>
    <source>
        <strain evidence="2">E55-1</strain>
    </source>
</reference>
<accession>A0A679FI70</accession>
<gene>
    <name evidence="1" type="ORF">GsuE55_08550</name>
</gene>
<dbReference type="AlphaFoldDB" id="A0A679FI70"/>
<sequence>MCNPYSGHEKGNAERKVYYTRNLCFIPAPLMESDPELVEWLHRKMVEDRNRPHYEKGRWIEELWQEEQPELLALPEQDLPIFSLDHAYVNKYGEVMVDGKAFVVHGLSVPNRVLVKKEWNRFVVFSSDGDVHLEAPRPYTNVKREIPWKEIFAEWETKPGLSDIPATGRTCRRRSERIWLAPAPGGGPFERTASAVGSAHALRNRPVARGESAMGLGSS</sequence>
<evidence type="ECO:0000313" key="1">
    <source>
        <dbReference type="EMBL" id="BBW96022.1"/>
    </source>
</evidence>
<name>A0A679FI70_9BACL</name>
<dbReference type="Proteomes" id="UP000501421">
    <property type="component" value="Chromosome"/>
</dbReference>
<organism evidence="1 2">
    <name type="scientific">Geobacillus subterraneus</name>
    <dbReference type="NCBI Taxonomy" id="129338"/>
    <lineage>
        <taxon>Bacteria</taxon>
        <taxon>Bacillati</taxon>
        <taxon>Bacillota</taxon>
        <taxon>Bacilli</taxon>
        <taxon>Bacillales</taxon>
        <taxon>Anoxybacillaceae</taxon>
        <taxon>Geobacillus</taxon>
    </lineage>
</organism>
<keyword evidence="2" id="KW-1185">Reference proteome</keyword>
<evidence type="ECO:0000313" key="2">
    <source>
        <dbReference type="Proteomes" id="UP000501421"/>
    </source>
</evidence>
<proteinExistence type="predicted"/>
<dbReference type="EMBL" id="AP022557">
    <property type="protein sequence ID" value="BBW96022.1"/>
    <property type="molecule type" value="Genomic_DNA"/>
</dbReference>